<dbReference type="Proteomes" id="UP001157418">
    <property type="component" value="Unassembled WGS sequence"/>
</dbReference>
<dbReference type="EMBL" id="CAKMRJ010005523">
    <property type="protein sequence ID" value="CAH1445885.1"/>
    <property type="molecule type" value="Genomic_DNA"/>
</dbReference>
<dbReference type="PANTHER" id="PTHR11227">
    <property type="entry name" value="WD-REPEAT PROTEIN INTERACTING WITH PHOSPHOINOSIDES WIPI -RELATED"/>
    <property type="match status" value="1"/>
</dbReference>
<name>A0AAU9P6P3_9ASTR</name>
<evidence type="ECO:0000313" key="3">
    <source>
        <dbReference type="EMBL" id="CAH1445885.1"/>
    </source>
</evidence>
<accession>A0AAU9P6P3</accession>
<comment type="caution">
    <text evidence="3">The sequence shown here is derived from an EMBL/GenBank/DDBJ whole genome shotgun (WGS) entry which is preliminary data.</text>
</comment>
<dbReference type="AlphaFoldDB" id="A0AAU9P6P3"/>
<organism evidence="3 4">
    <name type="scientific">Lactuca virosa</name>
    <dbReference type="NCBI Taxonomy" id="75947"/>
    <lineage>
        <taxon>Eukaryota</taxon>
        <taxon>Viridiplantae</taxon>
        <taxon>Streptophyta</taxon>
        <taxon>Embryophyta</taxon>
        <taxon>Tracheophyta</taxon>
        <taxon>Spermatophyta</taxon>
        <taxon>Magnoliopsida</taxon>
        <taxon>eudicotyledons</taxon>
        <taxon>Gunneridae</taxon>
        <taxon>Pentapetalae</taxon>
        <taxon>asterids</taxon>
        <taxon>campanulids</taxon>
        <taxon>Asterales</taxon>
        <taxon>Asteraceae</taxon>
        <taxon>Cichorioideae</taxon>
        <taxon>Cichorieae</taxon>
        <taxon>Lactucinae</taxon>
        <taxon>Lactuca</taxon>
    </lineage>
</organism>
<keyword evidence="4" id="KW-1185">Reference proteome</keyword>
<evidence type="ECO:0000313" key="4">
    <source>
        <dbReference type="Proteomes" id="UP001157418"/>
    </source>
</evidence>
<evidence type="ECO:0000256" key="2">
    <source>
        <dbReference type="ARBA" id="ARBA00022737"/>
    </source>
</evidence>
<evidence type="ECO:0000256" key="1">
    <source>
        <dbReference type="ARBA" id="ARBA00022574"/>
    </source>
</evidence>
<keyword evidence="1" id="KW-0853">WD repeat</keyword>
<gene>
    <name evidence="3" type="ORF">LVIROSA_LOCUS31621</name>
</gene>
<keyword evidence="2" id="KW-0677">Repeat</keyword>
<sequence>MVSLQFKSRSPLYLKTDSENPRTNRHQRPFIVFFIDREREESSNQASNRGGLGGAIGIFRRDCSGNLLQARITSIDNPVLITSSSRALIKGVIPKYFSFVWSLDQFRLVEGSQYIVAFGHQKNTVVILGLDGSFYRCQFDPKAGGEMTQLEYHNFVKPNDSF</sequence>
<proteinExistence type="predicted"/>
<reference evidence="3 4" key="1">
    <citation type="submission" date="2022-01" db="EMBL/GenBank/DDBJ databases">
        <authorList>
            <person name="Xiong W."/>
            <person name="Schranz E."/>
        </authorList>
    </citation>
    <scope>NUCLEOTIDE SEQUENCE [LARGE SCALE GENOMIC DNA]</scope>
</reference>
<dbReference type="InterPro" id="IPR048720">
    <property type="entry name" value="PROPPIN"/>
</dbReference>
<protein>
    <submittedName>
        <fullName evidence="3">Uncharacterized protein</fullName>
    </submittedName>
</protein>